<sequence length="218" mass="24964">MTTKADGCWNYNQSIGKYGASVSIRLCSASTPFSPRFWSSVKKVASSRKLAKTFGKYSRHRVNTAGLVPDETVQLDGNGEKGWYRRQGMWGRNGECDTKVRRRTHLQSSRTIPLPALGEEPRSLFPECWIFVHFPCLFLVLTCMQLTLQPQQEVGYGVKRRSCEYQPWEMGKQLTRLGPGVLGYSRQLSGPQPRDTWGWTWGLASPSGDWERRKKRRQ</sequence>
<organism evidence="1 2">
    <name type="scientific">Elysia marginata</name>
    <dbReference type="NCBI Taxonomy" id="1093978"/>
    <lineage>
        <taxon>Eukaryota</taxon>
        <taxon>Metazoa</taxon>
        <taxon>Spiralia</taxon>
        <taxon>Lophotrochozoa</taxon>
        <taxon>Mollusca</taxon>
        <taxon>Gastropoda</taxon>
        <taxon>Heterobranchia</taxon>
        <taxon>Euthyneura</taxon>
        <taxon>Panpulmonata</taxon>
        <taxon>Sacoglossa</taxon>
        <taxon>Placobranchoidea</taxon>
        <taxon>Plakobranchidae</taxon>
        <taxon>Elysia</taxon>
    </lineage>
</organism>
<evidence type="ECO:0000313" key="1">
    <source>
        <dbReference type="EMBL" id="GFS19763.1"/>
    </source>
</evidence>
<name>A0AAV4JDK0_9GAST</name>
<reference evidence="1 2" key="1">
    <citation type="journal article" date="2021" name="Elife">
        <title>Chloroplast acquisition without the gene transfer in kleptoplastic sea slugs, Plakobranchus ocellatus.</title>
        <authorList>
            <person name="Maeda T."/>
            <person name="Takahashi S."/>
            <person name="Yoshida T."/>
            <person name="Shimamura S."/>
            <person name="Takaki Y."/>
            <person name="Nagai Y."/>
            <person name="Toyoda A."/>
            <person name="Suzuki Y."/>
            <person name="Arimoto A."/>
            <person name="Ishii H."/>
            <person name="Satoh N."/>
            <person name="Nishiyama T."/>
            <person name="Hasebe M."/>
            <person name="Maruyama T."/>
            <person name="Minagawa J."/>
            <person name="Obokata J."/>
            <person name="Shigenobu S."/>
        </authorList>
    </citation>
    <scope>NUCLEOTIDE SEQUENCE [LARGE SCALE GENOMIC DNA]</scope>
</reference>
<dbReference type="EMBL" id="BMAT01006777">
    <property type="protein sequence ID" value="GFS19763.1"/>
    <property type="molecule type" value="Genomic_DNA"/>
</dbReference>
<dbReference type="Proteomes" id="UP000762676">
    <property type="component" value="Unassembled WGS sequence"/>
</dbReference>
<protein>
    <submittedName>
        <fullName evidence="1">Uncharacterized protein</fullName>
    </submittedName>
</protein>
<dbReference type="AlphaFoldDB" id="A0AAV4JDK0"/>
<evidence type="ECO:0000313" key="2">
    <source>
        <dbReference type="Proteomes" id="UP000762676"/>
    </source>
</evidence>
<accession>A0AAV4JDK0</accession>
<gene>
    <name evidence="1" type="ORF">ElyMa_003297200</name>
</gene>
<keyword evidence="2" id="KW-1185">Reference proteome</keyword>
<proteinExistence type="predicted"/>
<comment type="caution">
    <text evidence="1">The sequence shown here is derived from an EMBL/GenBank/DDBJ whole genome shotgun (WGS) entry which is preliminary data.</text>
</comment>